<comment type="caution">
    <text evidence="6">The sequence shown here is derived from an EMBL/GenBank/DDBJ whole genome shotgun (WGS) entry which is preliminary data.</text>
</comment>
<dbReference type="PRINTS" id="PR00690">
    <property type="entry name" value="ADHESNFAMILY"/>
</dbReference>
<keyword evidence="2 4" id="KW-0813">Transport</keyword>
<dbReference type="EMBL" id="BAFN01000001">
    <property type="protein sequence ID" value="GAN33856.1"/>
    <property type="molecule type" value="Genomic_DNA"/>
</dbReference>
<feature type="chain" id="PRO_5046179573" evidence="5">
    <location>
        <begin position="24"/>
        <end position="306"/>
    </location>
</feature>
<dbReference type="SUPFAM" id="SSF53807">
    <property type="entry name" value="Helical backbone' metal receptor"/>
    <property type="match status" value="1"/>
</dbReference>
<evidence type="ECO:0000313" key="7">
    <source>
        <dbReference type="Proteomes" id="UP000032309"/>
    </source>
</evidence>
<evidence type="ECO:0000256" key="2">
    <source>
        <dbReference type="ARBA" id="ARBA00022448"/>
    </source>
</evidence>
<dbReference type="PRINTS" id="PR00691">
    <property type="entry name" value="ADHESINB"/>
</dbReference>
<dbReference type="InterPro" id="IPR006128">
    <property type="entry name" value="Lipoprotein_PsaA-like"/>
</dbReference>
<dbReference type="Proteomes" id="UP000032309">
    <property type="component" value="Unassembled WGS sequence"/>
</dbReference>
<reference evidence="7" key="1">
    <citation type="journal article" date="2015" name="Genome Announc.">
        <title>Draft Genome Sequence of an Anaerobic Ammonium-Oxidizing Bacterium, "Candidatus Brocadia sinica".</title>
        <authorList>
            <person name="Oshiki M."/>
            <person name="Shinyako-Hata K."/>
            <person name="Satoh H."/>
            <person name="Okabe S."/>
        </authorList>
    </citation>
    <scope>NUCLEOTIDE SEQUENCE [LARGE SCALE GENOMIC DNA]</scope>
    <source>
        <strain evidence="7">JPN1</strain>
    </source>
</reference>
<proteinExistence type="inferred from homology"/>
<dbReference type="PANTHER" id="PTHR42953">
    <property type="entry name" value="HIGH-AFFINITY ZINC UPTAKE SYSTEM PROTEIN ZNUA-RELATED"/>
    <property type="match status" value="1"/>
</dbReference>
<feature type="signal peptide" evidence="5">
    <location>
        <begin position="1"/>
        <end position="23"/>
    </location>
</feature>
<accession>A0ABQ0JYU1</accession>
<evidence type="ECO:0000313" key="6">
    <source>
        <dbReference type="EMBL" id="GAN33856.1"/>
    </source>
</evidence>
<evidence type="ECO:0000256" key="1">
    <source>
        <dbReference type="ARBA" id="ARBA00011028"/>
    </source>
</evidence>
<evidence type="ECO:0000256" key="4">
    <source>
        <dbReference type="RuleBase" id="RU003512"/>
    </source>
</evidence>
<dbReference type="InterPro" id="IPR006129">
    <property type="entry name" value="AdhesinB"/>
</dbReference>
<dbReference type="Pfam" id="PF01297">
    <property type="entry name" value="ZnuA"/>
    <property type="match status" value="1"/>
</dbReference>
<name>A0ABQ0JYU1_9BACT</name>
<dbReference type="Gene3D" id="3.40.50.1980">
    <property type="entry name" value="Nitrogenase molybdenum iron protein domain"/>
    <property type="match status" value="2"/>
</dbReference>
<dbReference type="InterPro" id="IPR006127">
    <property type="entry name" value="ZnuA-like"/>
</dbReference>
<gene>
    <name evidence="6" type="ORF">BROSI_A2390</name>
</gene>
<organism evidence="6 7">
    <name type="scientific">Candidatus Brocadia sinica JPN1</name>
    <dbReference type="NCBI Taxonomy" id="1197129"/>
    <lineage>
        <taxon>Bacteria</taxon>
        <taxon>Pseudomonadati</taxon>
        <taxon>Planctomycetota</taxon>
        <taxon>Candidatus Brocadiia</taxon>
        <taxon>Candidatus Brocadiales</taxon>
        <taxon>Candidatus Brocadiaceae</taxon>
        <taxon>Candidatus Brocadia</taxon>
    </lineage>
</organism>
<keyword evidence="3 5" id="KW-0732">Signal</keyword>
<evidence type="ECO:0000256" key="3">
    <source>
        <dbReference type="ARBA" id="ARBA00022729"/>
    </source>
</evidence>
<dbReference type="PANTHER" id="PTHR42953:SF2">
    <property type="entry name" value="ADHESION PROTEIN"/>
    <property type="match status" value="1"/>
</dbReference>
<sequence>MKIKYQLCLSLLFALSWVSVAHAKLNIVATTSDLGSLAKEIGRDKVEVTNIAKPTEDPHFVDAKPGFIVKLNKADMLIEGGLQLEIGWLPNLVIGARNQKILVGNPGYLIASTGIQTLEVPDPSVTRAAGDIHPFGNPHFMLDPLNGKIVATHICDRLCEIDATNCNYYKDNLKDFTKRLDQKFSEWQKMLEPFRGTKIVTYHKTFPYFAQRFGLNVAGALEPKPGIPPSPAHINNLVPMMKNEGVQLILIEQFRERKIPEFVAERTGAKVVVLPIMVGGQKEIEDYLSLFDYTINQIVMALKTKS</sequence>
<keyword evidence="7" id="KW-1185">Reference proteome</keyword>
<dbReference type="InterPro" id="IPR050492">
    <property type="entry name" value="Bact_metal-bind_prot9"/>
</dbReference>
<dbReference type="RefSeq" id="WP_052563931.1">
    <property type="nucleotide sequence ID" value="NZ_BAFN01000001.1"/>
</dbReference>
<evidence type="ECO:0000256" key="5">
    <source>
        <dbReference type="SAM" id="SignalP"/>
    </source>
</evidence>
<protein>
    <submittedName>
        <fullName evidence="6">Periplasmic zinc binding protein</fullName>
    </submittedName>
</protein>
<comment type="similarity">
    <text evidence="1 4">Belongs to the bacterial solute-binding protein 9 family.</text>
</comment>